<keyword evidence="3" id="KW-0548">Nucleotidyltransferase</keyword>
<protein>
    <submittedName>
        <fullName evidence="3">RNA-directed DNA polymerase, eukaryota</fullName>
    </submittedName>
</protein>
<feature type="region of interest" description="Disordered" evidence="1">
    <location>
        <begin position="918"/>
        <end position="953"/>
    </location>
</feature>
<dbReference type="PROSITE" id="PS50878">
    <property type="entry name" value="RT_POL"/>
    <property type="match status" value="1"/>
</dbReference>
<evidence type="ECO:0000259" key="2">
    <source>
        <dbReference type="PROSITE" id="PS50878"/>
    </source>
</evidence>
<accession>A0A699I3V0</accession>
<keyword evidence="3" id="KW-0695">RNA-directed DNA polymerase</keyword>
<dbReference type="AlphaFoldDB" id="A0A699I3V0"/>
<reference evidence="3" key="1">
    <citation type="journal article" date="2019" name="Sci. Rep.">
        <title>Draft genome of Tanacetum cinerariifolium, the natural source of mosquito coil.</title>
        <authorList>
            <person name="Yamashiro T."/>
            <person name="Shiraishi A."/>
            <person name="Satake H."/>
            <person name="Nakayama K."/>
        </authorList>
    </citation>
    <scope>NUCLEOTIDE SEQUENCE</scope>
</reference>
<organism evidence="3">
    <name type="scientific">Tanacetum cinerariifolium</name>
    <name type="common">Dalmatian daisy</name>
    <name type="synonym">Chrysanthemum cinerariifolium</name>
    <dbReference type="NCBI Taxonomy" id="118510"/>
    <lineage>
        <taxon>Eukaryota</taxon>
        <taxon>Viridiplantae</taxon>
        <taxon>Streptophyta</taxon>
        <taxon>Embryophyta</taxon>
        <taxon>Tracheophyta</taxon>
        <taxon>Spermatophyta</taxon>
        <taxon>Magnoliopsida</taxon>
        <taxon>eudicotyledons</taxon>
        <taxon>Gunneridae</taxon>
        <taxon>Pentapetalae</taxon>
        <taxon>asterids</taxon>
        <taxon>campanulids</taxon>
        <taxon>Asterales</taxon>
        <taxon>Asteraceae</taxon>
        <taxon>Asteroideae</taxon>
        <taxon>Anthemideae</taxon>
        <taxon>Anthemidinae</taxon>
        <taxon>Tanacetum</taxon>
    </lineage>
</organism>
<evidence type="ECO:0000256" key="1">
    <source>
        <dbReference type="SAM" id="MobiDB-lite"/>
    </source>
</evidence>
<name>A0A699I3V0_TANCI</name>
<dbReference type="InterPro" id="IPR036691">
    <property type="entry name" value="Endo/exonu/phosph_ase_sf"/>
</dbReference>
<dbReference type="CDD" id="cd01650">
    <property type="entry name" value="RT_nLTR_like"/>
    <property type="match status" value="1"/>
</dbReference>
<dbReference type="Pfam" id="PF00078">
    <property type="entry name" value="RVT_1"/>
    <property type="match status" value="1"/>
</dbReference>
<dbReference type="InterPro" id="IPR000477">
    <property type="entry name" value="RT_dom"/>
</dbReference>
<dbReference type="EMBL" id="BKCJ010220792">
    <property type="protein sequence ID" value="GEY90244.1"/>
    <property type="molecule type" value="Genomic_DNA"/>
</dbReference>
<evidence type="ECO:0000313" key="3">
    <source>
        <dbReference type="EMBL" id="GEY90244.1"/>
    </source>
</evidence>
<comment type="caution">
    <text evidence="3">The sequence shown here is derived from an EMBL/GenBank/DDBJ whole genome shotgun (WGS) entry which is preliminary data.</text>
</comment>
<sequence length="953" mass="108322">MENIDICNVKLCWGNSSFDYICGPSVGNSGGILCVWDPFMFEKHNSTTSDYFVAIRGDFNEVCTQDERFGSIFNIKGAAILNSFIASSGLVDVPMGVCSFTWVHKSAAKMSKLDRFFISEGLMESCPNISAITLDRYLSDHRPILLRELCFDYGPYPFRFYHFWFELEGFDKFVDKLIDIDKTIDAGYANSDLLNNRKNVITSLLDMEKLKSLEVAQKAKIKWSIEGDENSKFFHVILNKKRNNLAIRGILVDGVWIDSPSMVKDEFLSHFKNGFDCPSSTRLSFDMNFPNQISSEVQVDLEKDVSLEELKRAIWDCGGNSSFIALIPKSQNANMVKDFRPISLIGSLYKIIAKILANCLVGVLEDIVSDVQSAFVAVDFEKAFESVRWDYLDEVLKKFSFGDRWCGWIHSCLRSSKGSILVNGCPTKEFQFHKGLKQGDPLSLFLFILIMESLHLSFQNVVNACMFMGVSIGSNLHLSHLFYAGDVVFLGQWSDSNISTIIKVLKCFFCASDLSINMHKSKLMGIAVDDDIVNQAAHSIGCLQLKPPFSYLGSTPIYYMSLFKVPSQVLKMMEFIYSRFFNGIDIMEKKLSFISWNKVLASKDRGGLGVSSFFAMNRALMFKWVWRFKTDSTSLWTKFILAMHGKDGNLNTTAKSFFPSIWLDIIRDLHNLKNKGIDLLRLIKKKIGNGVDTLFWKDTWKGDIAFKFMYPRIYKLETCKQINVASKLVHDNVRLSLRRMPRGGVELEQFTDMINSLADLQLPNMQDRWFWSLSCSGNFSIASVRKIIDDHLLPEVSSKFSWRKMDIFRNIASWWDIKSRVSSFEEWEMNQVVFVSTIPSKASFFDDIVARSFQCGLHNDDEESNTEAVSDTYFDDNVVNVDNAEVQGQEKDFGNPTVNVEVSSDPFNIYGLLNNRKKDNKTAGSNTTPPFPPGFTPEVRSNTRIAKEAGNVD</sequence>
<proteinExistence type="predicted"/>
<dbReference type="PANTHER" id="PTHR33116">
    <property type="entry name" value="REVERSE TRANSCRIPTASE ZINC-BINDING DOMAIN-CONTAINING PROTEIN-RELATED-RELATED"/>
    <property type="match status" value="1"/>
</dbReference>
<feature type="non-terminal residue" evidence="3">
    <location>
        <position position="953"/>
    </location>
</feature>
<dbReference type="GO" id="GO:0003964">
    <property type="term" value="F:RNA-directed DNA polymerase activity"/>
    <property type="evidence" value="ECO:0007669"/>
    <property type="project" value="UniProtKB-KW"/>
</dbReference>
<gene>
    <name evidence="3" type="ORF">Tci_462218</name>
</gene>
<dbReference type="Gene3D" id="3.60.10.10">
    <property type="entry name" value="Endonuclease/exonuclease/phosphatase"/>
    <property type="match status" value="1"/>
</dbReference>
<dbReference type="PANTHER" id="PTHR33116:SF78">
    <property type="entry name" value="OS12G0587133 PROTEIN"/>
    <property type="match status" value="1"/>
</dbReference>
<feature type="domain" description="Reverse transcriptase" evidence="2">
    <location>
        <begin position="308"/>
        <end position="556"/>
    </location>
</feature>
<keyword evidence="3" id="KW-0808">Transferase</keyword>
<dbReference type="SUPFAM" id="SSF56219">
    <property type="entry name" value="DNase I-like"/>
    <property type="match status" value="1"/>
</dbReference>